<gene>
    <name evidence="1" type="ORF">EYF80_028846</name>
</gene>
<proteinExistence type="predicted"/>
<reference evidence="1 2" key="1">
    <citation type="submission" date="2019-03" db="EMBL/GenBank/DDBJ databases">
        <title>First draft genome of Liparis tanakae, snailfish: a comprehensive survey of snailfish specific genes.</title>
        <authorList>
            <person name="Kim W."/>
            <person name="Song I."/>
            <person name="Jeong J.-H."/>
            <person name="Kim D."/>
            <person name="Kim S."/>
            <person name="Ryu S."/>
            <person name="Song J.Y."/>
            <person name="Lee S.K."/>
        </authorList>
    </citation>
    <scope>NUCLEOTIDE SEQUENCE [LARGE SCALE GENOMIC DNA]</scope>
    <source>
        <tissue evidence="1">Muscle</tissue>
    </source>
</reference>
<sequence length="129" mass="14201">MAYGCRGDGEVTNSFVDSGNRSTTLKEDHSYTQRSANLTRQLAISRIGHAGWSSANNHGGGGHDISADKVQETSRLISKKLSHLQIVRDGRLRERLRRLLCLRRSYRGAAAEAPVGGGYGVRRVHLSER</sequence>
<name>A0A4Z2H5I7_9TELE</name>
<comment type="caution">
    <text evidence="1">The sequence shown here is derived from an EMBL/GenBank/DDBJ whole genome shotgun (WGS) entry which is preliminary data.</text>
</comment>
<dbReference type="AlphaFoldDB" id="A0A4Z2H5I7"/>
<dbReference type="EMBL" id="SRLO01000324">
    <property type="protein sequence ID" value="TNN60966.1"/>
    <property type="molecule type" value="Genomic_DNA"/>
</dbReference>
<dbReference type="Proteomes" id="UP000314294">
    <property type="component" value="Unassembled WGS sequence"/>
</dbReference>
<accession>A0A4Z2H5I7</accession>
<evidence type="ECO:0000313" key="1">
    <source>
        <dbReference type="EMBL" id="TNN60966.1"/>
    </source>
</evidence>
<protein>
    <submittedName>
        <fullName evidence="1">Uncharacterized protein</fullName>
    </submittedName>
</protein>
<evidence type="ECO:0000313" key="2">
    <source>
        <dbReference type="Proteomes" id="UP000314294"/>
    </source>
</evidence>
<keyword evidence="2" id="KW-1185">Reference proteome</keyword>
<organism evidence="1 2">
    <name type="scientific">Liparis tanakae</name>
    <name type="common">Tanaka's snailfish</name>
    <dbReference type="NCBI Taxonomy" id="230148"/>
    <lineage>
        <taxon>Eukaryota</taxon>
        <taxon>Metazoa</taxon>
        <taxon>Chordata</taxon>
        <taxon>Craniata</taxon>
        <taxon>Vertebrata</taxon>
        <taxon>Euteleostomi</taxon>
        <taxon>Actinopterygii</taxon>
        <taxon>Neopterygii</taxon>
        <taxon>Teleostei</taxon>
        <taxon>Neoteleostei</taxon>
        <taxon>Acanthomorphata</taxon>
        <taxon>Eupercaria</taxon>
        <taxon>Perciformes</taxon>
        <taxon>Cottioidei</taxon>
        <taxon>Cottales</taxon>
        <taxon>Liparidae</taxon>
        <taxon>Liparis</taxon>
    </lineage>
</organism>